<comment type="caution">
    <text evidence="2">The sequence shown here is derived from an EMBL/GenBank/DDBJ whole genome shotgun (WGS) entry which is preliminary data.</text>
</comment>
<accession>A0A2G6JAW7</accession>
<organism evidence="2 3">
    <name type="scientific">Neptuniibacter caesariensis</name>
    <dbReference type="NCBI Taxonomy" id="207954"/>
    <lineage>
        <taxon>Bacteria</taxon>
        <taxon>Pseudomonadati</taxon>
        <taxon>Pseudomonadota</taxon>
        <taxon>Gammaproteobacteria</taxon>
        <taxon>Oceanospirillales</taxon>
        <taxon>Oceanospirillaceae</taxon>
        <taxon>Neptuniibacter</taxon>
    </lineage>
</organism>
<sequence>MSVGVRALEAKGDVPLFRLVLLHDAQSKALALLPADSLLDLVSIWKKTGRQLQPVRGEDARRYFSQEALQCPEGQARLLTLTLLLAPECADFAQIQLTEPYSGLSFNVVQRQLKKGVFCNFSRTVAEVISRRQEGDDIAQITRAVERFTELRIRQRLEDTLELPAFSATMQKIIELRSDPEASVNDLVPVVRLDPSLSAQVMSWAASPYYAAPGHVSSIKDAVIRVLGFDLVINMALATAMGGMLKVPKECPRGATPYWLQAVYNACFAEQLCKAMPESHNRPQPGLVYLAALLHNFGYLVLAHVFPPHFSMLSRYFEANPHIALDIIEKQVLGVTREQIGSWLLESWKLPQPVTTAIRHQNNTQYEGEHDQYVQILYMANRLLRQQGLSDGPLDDVPEEIYAALGLKEKKVAKMLRRLMRNDGDIRELTALLGK</sequence>
<protein>
    <submittedName>
        <fullName evidence="2">Histidine kinase</fullName>
    </submittedName>
</protein>
<dbReference type="Gene3D" id="1.10.3210.10">
    <property type="entry name" value="Hypothetical protein af1432"/>
    <property type="match status" value="1"/>
</dbReference>
<dbReference type="GO" id="GO:0002161">
    <property type="term" value="F:aminoacyl-tRNA deacylase activity"/>
    <property type="evidence" value="ECO:0007669"/>
    <property type="project" value="InterPro"/>
</dbReference>
<dbReference type="PROSITE" id="PS51833">
    <property type="entry name" value="HDOD"/>
    <property type="match status" value="1"/>
</dbReference>
<dbReference type="EMBL" id="PDSG01000005">
    <property type="protein sequence ID" value="PIE20574.1"/>
    <property type="molecule type" value="Genomic_DNA"/>
</dbReference>
<dbReference type="GO" id="GO:0016301">
    <property type="term" value="F:kinase activity"/>
    <property type="evidence" value="ECO:0007669"/>
    <property type="project" value="UniProtKB-KW"/>
</dbReference>
<dbReference type="SUPFAM" id="SSF109604">
    <property type="entry name" value="HD-domain/PDEase-like"/>
    <property type="match status" value="1"/>
</dbReference>
<reference evidence="2 3" key="1">
    <citation type="submission" date="2017-10" db="EMBL/GenBank/DDBJ databases">
        <title>Novel microbial diversity and functional potential in the marine mammal oral microbiome.</title>
        <authorList>
            <person name="Dudek N.K."/>
            <person name="Sun C.L."/>
            <person name="Burstein D."/>
            <person name="Kantor R.S."/>
            <person name="Aliaga Goltsman D.S."/>
            <person name="Bik E.M."/>
            <person name="Thomas B.C."/>
            <person name="Banfield J.F."/>
            <person name="Relman D.A."/>
        </authorList>
    </citation>
    <scope>NUCLEOTIDE SEQUENCE [LARGE SCALE GENOMIC DNA]</scope>
    <source>
        <strain evidence="2">DOLJORAL78_49_30</strain>
    </source>
</reference>
<dbReference type="PANTHER" id="PTHR33525">
    <property type="match status" value="1"/>
</dbReference>
<evidence type="ECO:0000259" key="1">
    <source>
        <dbReference type="PROSITE" id="PS51833"/>
    </source>
</evidence>
<evidence type="ECO:0000313" key="2">
    <source>
        <dbReference type="EMBL" id="PIE20574.1"/>
    </source>
</evidence>
<dbReference type="AlphaFoldDB" id="A0A2G6JAW7"/>
<feature type="domain" description="HDOD" evidence="1">
    <location>
        <begin position="163"/>
        <end position="364"/>
    </location>
</feature>
<dbReference type="InterPro" id="IPR036754">
    <property type="entry name" value="YbaK/aa-tRNA-synt-asso_dom_sf"/>
</dbReference>
<gene>
    <name evidence="2" type="ORF">CSA61_01425</name>
</gene>
<dbReference type="InterPro" id="IPR052340">
    <property type="entry name" value="RNase_Y/CdgJ"/>
</dbReference>
<dbReference type="Pfam" id="PF08668">
    <property type="entry name" value="HDOD"/>
    <property type="match status" value="1"/>
</dbReference>
<keyword evidence="2" id="KW-0808">Transferase</keyword>
<dbReference type="InterPro" id="IPR014627">
    <property type="entry name" value="UCP036888_HDGYP-like"/>
</dbReference>
<dbReference type="InterPro" id="IPR013976">
    <property type="entry name" value="HDOD"/>
</dbReference>
<proteinExistence type="predicted"/>
<evidence type="ECO:0000313" key="3">
    <source>
        <dbReference type="Proteomes" id="UP000242733"/>
    </source>
</evidence>
<dbReference type="PANTHER" id="PTHR33525:SF3">
    <property type="entry name" value="RIBONUCLEASE Y"/>
    <property type="match status" value="1"/>
</dbReference>
<dbReference type="PIRSF" id="PIRSF036888">
    <property type="entry name" value="HDGYPm_UCP036888"/>
    <property type="match status" value="1"/>
</dbReference>
<name>A0A2G6JAW7_NEPCE</name>
<keyword evidence="2" id="KW-0418">Kinase</keyword>
<dbReference type="Gene3D" id="3.90.960.10">
    <property type="entry name" value="YbaK/aminoacyl-tRNA synthetase-associated domain"/>
    <property type="match status" value="1"/>
</dbReference>
<dbReference type="Proteomes" id="UP000242733">
    <property type="component" value="Unassembled WGS sequence"/>
</dbReference>